<dbReference type="PANTHER" id="PTHR43214:SF24">
    <property type="entry name" value="TRANSCRIPTIONAL REGULATORY PROTEIN NARL-RELATED"/>
    <property type="match status" value="1"/>
</dbReference>
<dbReference type="PROSITE" id="PS00622">
    <property type="entry name" value="HTH_LUXR_1"/>
    <property type="match status" value="1"/>
</dbReference>
<dbReference type="InterPro" id="IPR000792">
    <property type="entry name" value="Tscrpt_reg_LuxR_C"/>
</dbReference>
<evidence type="ECO:0000256" key="3">
    <source>
        <dbReference type="ARBA" id="ARBA00023125"/>
    </source>
</evidence>
<feature type="modified residue" description="4-aspartylphosphate" evidence="5">
    <location>
        <position position="57"/>
    </location>
</feature>
<keyword evidence="9" id="KW-1185">Reference proteome</keyword>
<dbReference type="InterPro" id="IPR016032">
    <property type="entry name" value="Sig_transdc_resp-reg_C-effctor"/>
</dbReference>
<evidence type="ECO:0000256" key="2">
    <source>
        <dbReference type="ARBA" id="ARBA00023015"/>
    </source>
</evidence>
<keyword evidence="3" id="KW-0238">DNA-binding</keyword>
<dbReference type="GO" id="GO:0000160">
    <property type="term" value="P:phosphorelay signal transduction system"/>
    <property type="evidence" value="ECO:0007669"/>
    <property type="project" value="InterPro"/>
</dbReference>
<proteinExistence type="predicted"/>
<dbReference type="CDD" id="cd06170">
    <property type="entry name" value="LuxR_C_like"/>
    <property type="match status" value="1"/>
</dbReference>
<dbReference type="Pfam" id="PF00196">
    <property type="entry name" value="GerE"/>
    <property type="match status" value="1"/>
</dbReference>
<dbReference type="AlphaFoldDB" id="A0A6G2B8N0"/>
<dbReference type="PROSITE" id="PS50043">
    <property type="entry name" value="HTH_LUXR_2"/>
    <property type="match status" value="1"/>
</dbReference>
<feature type="domain" description="HTH luxR-type" evidence="6">
    <location>
        <begin position="156"/>
        <end position="221"/>
    </location>
</feature>
<keyword evidence="2" id="KW-0805">Transcription regulation</keyword>
<evidence type="ECO:0000313" key="9">
    <source>
        <dbReference type="Proteomes" id="UP000473014"/>
    </source>
</evidence>
<organism evidence="8 9">
    <name type="scientific">Streptomyces taklimakanensis</name>
    <dbReference type="NCBI Taxonomy" id="2569853"/>
    <lineage>
        <taxon>Bacteria</taxon>
        <taxon>Bacillati</taxon>
        <taxon>Actinomycetota</taxon>
        <taxon>Actinomycetes</taxon>
        <taxon>Kitasatosporales</taxon>
        <taxon>Streptomycetaceae</taxon>
        <taxon>Streptomyces</taxon>
    </lineage>
</organism>
<dbReference type="EMBL" id="WIXO01000001">
    <property type="protein sequence ID" value="MTE18608.1"/>
    <property type="molecule type" value="Genomic_DNA"/>
</dbReference>
<dbReference type="InterPro" id="IPR039420">
    <property type="entry name" value="WalR-like"/>
</dbReference>
<dbReference type="SUPFAM" id="SSF46894">
    <property type="entry name" value="C-terminal effector domain of the bipartite response regulators"/>
    <property type="match status" value="1"/>
</dbReference>
<evidence type="ECO:0000256" key="1">
    <source>
        <dbReference type="ARBA" id="ARBA00022553"/>
    </source>
</evidence>
<protein>
    <submittedName>
        <fullName evidence="8">Response regulator</fullName>
    </submittedName>
</protein>
<evidence type="ECO:0000259" key="6">
    <source>
        <dbReference type="PROSITE" id="PS50043"/>
    </source>
</evidence>
<dbReference type="GO" id="GO:0003677">
    <property type="term" value="F:DNA binding"/>
    <property type="evidence" value="ECO:0007669"/>
    <property type="project" value="UniProtKB-KW"/>
</dbReference>
<keyword evidence="4" id="KW-0804">Transcription</keyword>
<evidence type="ECO:0000256" key="5">
    <source>
        <dbReference type="PROSITE-ProRule" id="PRU00169"/>
    </source>
</evidence>
<name>A0A6G2B8N0_9ACTN</name>
<feature type="domain" description="Response regulatory" evidence="7">
    <location>
        <begin position="4"/>
        <end position="130"/>
    </location>
</feature>
<dbReference type="RefSeq" id="WP_338017963.1">
    <property type="nucleotide sequence ID" value="NZ_WIXO01000001.1"/>
</dbReference>
<reference evidence="8 9" key="1">
    <citation type="submission" date="2019-11" db="EMBL/GenBank/DDBJ databases">
        <authorList>
            <person name="Yuan L."/>
        </authorList>
    </citation>
    <scope>NUCLEOTIDE SEQUENCE [LARGE SCALE GENOMIC DNA]</scope>
    <source>
        <strain evidence="8 9">TRM43335</strain>
    </source>
</reference>
<evidence type="ECO:0000313" key="8">
    <source>
        <dbReference type="EMBL" id="MTE18608.1"/>
    </source>
</evidence>
<dbReference type="SMART" id="SM00421">
    <property type="entry name" value="HTH_LUXR"/>
    <property type="match status" value="1"/>
</dbReference>
<dbReference type="InterPro" id="IPR058245">
    <property type="entry name" value="NreC/VraR/RcsB-like_REC"/>
</dbReference>
<evidence type="ECO:0000259" key="7">
    <source>
        <dbReference type="PROSITE" id="PS50110"/>
    </source>
</evidence>
<dbReference type="Gene3D" id="3.40.50.2300">
    <property type="match status" value="1"/>
</dbReference>
<gene>
    <name evidence="8" type="ORF">F0L17_05570</name>
</gene>
<dbReference type="PANTHER" id="PTHR43214">
    <property type="entry name" value="TWO-COMPONENT RESPONSE REGULATOR"/>
    <property type="match status" value="1"/>
</dbReference>
<dbReference type="InterPro" id="IPR011006">
    <property type="entry name" value="CheY-like_superfamily"/>
</dbReference>
<accession>A0A6G2B8N0</accession>
<comment type="caution">
    <text evidence="8">The sequence shown here is derived from an EMBL/GenBank/DDBJ whole genome shotgun (WGS) entry which is preliminary data.</text>
</comment>
<dbReference type="SMART" id="SM00448">
    <property type="entry name" value="REC"/>
    <property type="match status" value="1"/>
</dbReference>
<dbReference type="Proteomes" id="UP000473014">
    <property type="component" value="Unassembled WGS sequence"/>
</dbReference>
<dbReference type="InterPro" id="IPR001789">
    <property type="entry name" value="Sig_transdc_resp-reg_receiver"/>
</dbReference>
<keyword evidence="1 5" id="KW-0597">Phosphoprotein</keyword>
<dbReference type="SUPFAM" id="SSF52172">
    <property type="entry name" value="CheY-like"/>
    <property type="match status" value="1"/>
</dbReference>
<dbReference type="PRINTS" id="PR00038">
    <property type="entry name" value="HTHLUXR"/>
</dbReference>
<sequence length="224" mass="23938">MTIRVFLVDDHPMFRAGTRHAVESVDDMDVVGEAATGEEAVRTLCGGEVAADVVLMDLGLPDGPGTEAARRIIASPEPGAGAVGVPPRVLMISAREEDDAVISALRAGARGYVAKGAPREELLRAVRTVADGGAVFSPFVADRLGDYFSAVHDMPGRAAFPQLTNRERQVLDLLARGYGNRRIARELVLSDKTVRNHISHIFAKLQVTDRMAAADRARRAGLGC</sequence>
<evidence type="ECO:0000256" key="4">
    <source>
        <dbReference type="ARBA" id="ARBA00023163"/>
    </source>
</evidence>
<dbReference type="PROSITE" id="PS50110">
    <property type="entry name" value="RESPONSE_REGULATORY"/>
    <property type="match status" value="1"/>
</dbReference>
<dbReference type="Pfam" id="PF00072">
    <property type="entry name" value="Response_reg"/>
    <property type="match status" value="1"/>
</dbReference>
<dbReference type="CDD" id="cd17535">
    <property type="entry name" value="REC_NarL-like"/>
    <property type="match status" value="1"/>
</dbReference>
<dbReference type="GO" id="GO:0006355">
    <property type="term" value="P:regulation of DNA-templated transcription"/>
    <property type="evidence" value="ECO:0007669"/>
    <property type="project" value="InterPro"/>
</dbReference>